<dbReference type="PRINTS" id="PR00982">
    <property type="entry name" value="TRNASYNTHLYS"/>
</dbReference>
<dbReference type="Pfam" id="PF00152">
    <property type="entry name" value="tRNA-synt_2"/>
    <property type="match status" value="1"/>
</dbReference>
<dbReference type="Gene3D" id="3.30.930.10">
    <property type="entry name" value="Bira Bifunctional Protein, Domain 2"/>
    <property type="match status" value="1"/>
</dbReference>
<feature type="region of interest" description="Disordered" evidence="4">
    <location>
        <begin position="235"/>
        <end position="254"/>
    </location>
</feature>
<dbReference type="PANTHER" id="PTHR42918">
    <property type="entry name" value="LYSYL-TRNA SYNTHETASE"/>
    <property type="match status" value="1"/>
</dbReference>
<evidence type="ECO:0000256" key="1">
    <source>
        <dbReference type="ARBA" id="ARBA00022598"/>
    </source>
</evidence>
<feature type="domain" description="Aminoacyl-transfer RNA synthetases class-II family profile" evidence="5">
    <location>
        <begin position="1"/>
        <end position="269"/>
    </location>
</feature>
<feature type="compositionally biased region" description="Basic and acidic residues" evidence="4">
    <location>
        <begin position="237"/>
        <end position="253"/>
    </location>
</feature>
<dbReference type="SUPFAM" id="SSF55681">
    <property type="entry name" value="Class II aaRS and biotin synthetases"/>
    <property type="match status" value="1"/>
</dbReference>
<dbReference type="GO" id="GO:0000049">
    <property type="term" value="F:tRNA binding"/>
    <property type="evidence" value="ECO:0007669"/>
    <property type="project" value="TreeGrafter"/>
</dbReference>
<gene>
    <name evidence="6" type="ORF">S03H2_44637</name>
</gene>
<dbReference type="InterPro" id="IPR045864">
    <property type="entry name" value="aa-tRNA-synth_II/BPL/LPL"/>
</dbReference>
<accession>X1H3E8</accession>
<dbReference type="PROSITE" id="PS50862">
    <property type="entry name" value="AA_TRNA_LIGASE_II"/>
    <property type="match status" value="1"/>
</dbReference>
<dbReference type="GO" id="GO:0006430">
    <property type="term" value="P:lysyl-tRNA aminoacylation"/>
    <property type="evidence" value="ECO:0007669"/>
    <property type="project" value="InterPro"/>
</dbReference>
<keyword evidence="1" id="KW-0436">Ligase</keyword>
<name>X1H3E8_9ZZZZ</name>
<keyword evidence="3" id="KW-0067">ATP-binding</keyword>
<proteinExistence type="predicted"/>
<dbReference type="PANTHER" id="PTHR42918:SF15">
    <property type="entry name" value="LYSINE--TRNA LIGASE, CHLOROPLASTIC_MITOCHONDRIAL"/>
    <property type="match status" value="1"/>
</dbReference>
<evidence type="ECO:0000259" key="5">
    <source>
        <dbReference type="PROSITE" id="PS50862"/>
    </source>
</evidence>
<dbReference type="InterPro" id="IPR006195">
    <property type="entry name" value="aa-tRNA-synth_II"/>
</dbReference>
<dbReference type="InterPro" id="IPR018149">
    <property type="entry name" value="Lys-tRNA-synth_II_C"/>
</dbReference>
<protein>
    <recommendedName>
        <fullName evidence="5">Aminoacyl-transfer RNA synthetases class-II family profile domain-containing protein</fullName>
    </recommendedName>
</protein>
<comment type="caution">
    <text evidence="6">The sequence shown here is derived from an EMBL/GenBank/DDBJ whole genome shotgun (WGS) entry which is preliminary data.</text>
</comment>
<evidence type="ECO:0000313" key="6">
    <source>
        <dbReference type="EMBL" id="GAH64691.1"/>
    </source>
</evidence>
<dbReference type="EMBL" id="BARU01027926">
    <property type="protein sequence ID" value="GAH64691.1"/>
    <property type="molecule type" value="Genomic_DNA"/>
</dbReference>
<sequence length="269" mass="30986">RGFIEVETPVLQPSAGGALARPFITYHHALDQDFYLRIAPELYLKRLIVGGLDKVYELGRIFRNEGISTKHNPEFTMLESYEAYADYNDVMNMLERMVAKVSQQVAGTTEVEFGNNTIDLKPPWPRFSLRDAIREYSGIDFVKYPTADGLRDRMKPKMQKLGLAVDPEKNWARLVDELISTFVEPKLIQPTFLFDYPVSMSPLAKTKPGENRVAERFEAFVSGMEIANAFTELNDPEEQRQRFQQQKERRAEGEITESIDEDYILALEY</sequence>
<evidence type="ECO:0000256" key="2">
    <source>
        <dbReference type="ARBA" id="ARBA00022741"/>
    </source>
</evidence>
<evidence type="ECO:0000256" key="4">
    <source>
        <dbReference type="SAM" id="MobiDB-lite"/>
    </source>
</evidence>
<reference evidence="6" key="1">
    <citation type="journal article" date="2014" name="Front. Microbiol.">
        <title>High frequency of phylogenetically diverse reductive dehalogenase-homologous genes in deep subseafloor sedimentary metagenomes.</title>
        <authorList>
            <person name="Kawai M."/>
            <person name="Futagami T."/>
            <person name="Toyoda A."/>
            <person name="Takaki Y."/>
            <person name="Nishi S."/>
            <person name="Hori S."/>
            <person name="Arai W."/>
            <person name="Tsubouchi T."/>
            <person name="Morono Y."/>
            <person name="Uchiyama I."/>
            <person name="Ito T."/>
            <person name="Fujiyama A."/>
            <person name="Inagaki F."/>
            <person name="Takami H."/>
        </authorList>
    </citation>
    <scope>NUCLEOTIDE SEQUENCE</scope>
    <source>
        <strain evidence="6">Expedition CK06-06</strain>
    </source>
</reference>
<organism evidence="6">
    <name type="scientific">marine sediment metagenome</name>
    <dbReference type="NCBI Taxonomy" id="412755"/>
    <lineage>
        <taxon>unclassified sequences</taxon>
        <taxon>metagenomes</taxon>
        <taxon>ecological metagenomes</taxon>
    </lineage>
</organism>
<dbReference type="GO" id="GO:0005829">
    <property type="term" value="C:cytosol"/>
    <property type="evidence" value="ECO:0007669"/>
    <property type="project" value="TreeGrafter"/>
</dbReference>
<dbReference type="InterPro" id="IPR004364">
    <property type="entry name" value="Aa-tRNA-synt_II"/>
</dbReference>
<evidence type="ECO:0000256" key="3">
    <source>
        <dbReference type="ARBA" id="ARBA00022840"/>
    </source>
</evidence>
<feature type="non-terminal residue" evidence="6">
    <location>
        <position position="1"/>
    </location>
</feature>
<dbReference type="GO" id="GO:0005524">
    <property type="term" value="F:ATP binding"/>
    <property type="evidence" value="ECO:0007669"/>
    <property type="project" value="UniProtKB-KW"/>
</dbReference>
<dbReference type="AlphaFoldDB" id="X1H3E8"/>
<dbReference type="GO" id="GO:0004824">
    <property type="term" value="F:lysine-tRNA ligase activity"/>
    <property type="evidence" value="ECO:0007669"/>
    <property type="project" value="InterPro"/>
</dbReference>
<feature type="non-terminal residue" evidence="6">
    <location>
        <position position="269"/>
    </location>
</feature>
<keyword evidence="2" id="KW-0547">Nucleotide-binding</keyword>